<dbReference type="Pfam" id="PF13462">
    <property type="entry name" value="Thioredoxin_4"/>
    <property type="match status" value="1"/>
</dbReference>
<dbReference type="eggNOG" id="COG1651">
    <property type="taxonomic scope" value="Bacteria"/>
</dbReference>
<keyword evidence="4" id="KW-1015">Disulfide bond</keyword>
<dbReference type="HOGENOM" id="CLU_000288_47_4_7"/>
<dbReference type="Gene3D" id="3.40.30.10">
    <property type="entry name" value="Glutaredoxin"/>
    <property type="match status" value="1"/>
</dbReference>
<evidence type="ECO:0000256" key="2">
    <source>
        <dbReference type="ARBA" id="ARBA00022729"/>
    </source>
</evidence>
<gene>
    <name evidence="8" type="ORF">Desaf_0636</name>
</gene>
<evidence type="ECO:0000313" key="9">
    <source>
        <dbReference type="Proteomes" id="UP000007844"/>
    </source>
</evidence>
<protein>
    <submittedName>
        <fullName evidence="8">DSBA oxidoreductase</fullName>
    </submittedName>
</protein>
<feature type="signal peptide" evidence="6">
    <location>
        <begin position="1"/>
        <end position="22"/>
    </location>
</feature>
<feature type="chain" id="PRO_5003303194" evidence="6">
    <location>
        <begin position="23"/>
        <end position="264"/>
    </location>
</feature>
<comment type="similarity">
    <text evidence="1">Belongs to the thioredoxin family. DsbA subfamily.</text>
</comment>
<dbReference type="KEGG" id="daf:Desaf_0636"/>
<feature type="domain" description="Thioredoxin-like fold" evidence="7">
    <location>
        <begin position="94"/>
        <end position="255"/>
    </location>
</feature>
<dbReference type="Proteomes" id="UP000007844">
    <property type="component" value="Chromosome"/>
</dbReference>
<evidence type="ECO:0000256" key="1">
    <source>
        <dbReference type="ARBA" id="ARBA00005791"/>
    </source>
</evidence>
<dbReference type="SUPFAM" id="SSF52833">
    <property type="entry name" value="Thioredoxin-like"/>
    <property type="match status" value="1"/>
</dbReference>
<keyword evidence="2 6" id="KW-0732">Signal</keyword>
<evidence type="ECO:0000256" key="6">
    <source>
        <dbReference type="SAM" id="SignalP"/>
    </source>
</evidence>
<organism evidence="8 9">
    <name type="scientific">Desulfocurvibacter africanus subsp. africanus str. Walvis Bay</name>
    <dbReference type="NCBI Taxonomy" id="690850"/>
    <lineage>
        <taxon>Bacteria</taxon>
        <taxon>Pseudomonadati</taxon>
        <taxon>Thermodesulfobacteriota</taxon>
        <taxon>Desulfovibrionia</taxon>
        <taxon>Desulfovibrionales</taxon>
        <taxon>Desulfovibrionaceae</taxon>
        <taxon>Desulfocurvibacter</taxon>
    </lineage>
</organism>
<dbReference type="InterPro" id="IPR036249">
    <property type="entry name" value="Thioredoxin-like_sf"/>
</dbReference>
<proteinExistence type="inferred from homology"/>
<dbReference type="EMBL" id="CP003221">
    <property type="protein sequence ID" value="EGJ48988.1"/>
    <property type="molecule type" value="Genomic_DNA"/>
</dbReference>
<evidence type="ECO:0000256" key="5">
    <source>
        <dbReference type="ARBA" id="ARBA00023284"/>
    </source>
</evidence>
<keyword evidence="5" id="KW-0676">Redox-active center</keyword>
<dbReference type="PANTHER" id="PTHR13887">
    <property type="entry name" value="GLUTATHIONE S-TRANSFERASE KAPPA"/>
    <property type="match status" value="1"/>
</dbReference>
<dbReference type="AlphaFoldDB" id="F3YUN4"/>
<dbReference type="RefSeq" id="WP_014258826.1">
    <property type="nucleotide sequence ID" value="NC_016629.1"/>
</dbReference>
<sequence precursor="true">MPRLCAILWAILLLAASFPTHAQAQQIQDQQFKEQLARTLKQNPELLLNAIREIDVDVLDVLQQAALKKRQQEIQQEQEREKQNPLKPVVDPSRILVGSAQAPVTIVEYSDFQCPYCERLALELDKALARLGTQARMVFKHNPLRSHESAMTAAKLFEAVSMQDKQAARKLYHLLFANQDRLDELGEKGLLDLAVQAGAKREATLKAMQSPEVQKRIEADMAEFRSFGFSGVPVLVINGVSVRGAVPAEEILQIVRDTSGTRAK</sequence>
<evidence type="ECO:0000256" key="3">
    <source>
        <dbReference type="ARBA" id="ARBA00023002"/>
    </source>
</evidence>
<accession>F3YUN4</accession>
<dbReference type="STRING" id="690850.Desaf_0636"/>
<dbReference type="PANTHER" id="PTHR13887:SF14">
    <property type="entry name" value="DISULFIDE BOND FORMATION PROTEIN D"/>
    <property type="match status" value="1"/>
</dbReference>
<keyword evidence="9" id="KW-1185">Reference proteome</keyword>
<name>F3YUN4_DESAF</name>
<reference evidence="8 9" key="1">
    <citation type="journal article" date="2011" name="J. Bacteriol.">
        <title>Genome sequence of the mercury-methylating and pleomorphic Desulfovibrio africanus Strain Walvis Bay.</title>
        <authorList>
            <person name="Brown S.D."/>
            <person name="Wall J.D."/>
            <person name="Kucken A.M."/>
            <person name="Gilmour C.C."/>
            <person name="Podar M."/>
            <person name="Brandt C.C."/>
            <person name="Teshima H."/>
            <person name="Detter J.C."/>
            <person name="Han C.S."/>
            <person name="Land M.L."/>
            <person name="Lucas S."/>
            <person name="Han J."/>
            <person name="Pennacchio L."/>
            <person name="Nolan M."/>
            <person name="Pitluck S."/>
            <person name="Woyke T."/>
            <person name="Goodwin L."/>
            <person name="Palumbo A.V."/>
            <person name="Elias D.A."/>
        </authorList>
    </citation>
    <scope>NUCLEOTIDE SEQUENCE [LARGE SCALE GENOMIC DNA]</scope>
    <source>
        <strain evidence="8 9">Walvis Bay</strain>
    </source>
</reference>
<evidence type="ECO:0000259" key="7">
    <source>
        <dbReference type="Pfam" id="PF13462"/>
    </source>
</evidence>
<dbReference type="GO" id="GO:0016491">
    <property type="term" value="F:oxidoreductase activity"/>
    <property type="evidence" value="ECO:0007669"/>
    <property type="project" value="UniProtKB-KW"/>
</dbReference>
<evidence type="ECO:0000256" key="4">
    <source>
        <dbReference type="ARBA" id="ARBA00023157"/>
    </source>
</evidence>
<evidence type="ECO:0000313" key="8">
    <source>
        <dbReference type="EMBL" id="EGJ48988.1"/>
    </source>
</evidence>
<dbReference type="InterPro" id="IPR012336">
    <property type="entry name" value="Thioredoxin-like_fold"/>
</dbReference>
<keyword evidence="3" id="KW-0560">Oxidoreductase</keyword>